<gene>
    <name evidence="2" type="ORF">MSAN_01820600</name>
</gene>
<dbReference type="Proteomes" id="UP000623467">
    <property type="component" value="Unassembled WGS sequence"/>
</dbReference>
<dbReference type="AlphaFoldDB" id="A0A8H6XRQ1"/>
<evidence type="ECO:0000313" key="3">
    <source>
        <dbReference type="Proteomes" id="UP000623467"/>
    </source>
</evidence>
<accession>A0A8H6XRQ1</accession>
<feature type="compositionally biased region" description="Basic and acidic residues" evidence="1">
    <location>
        <begin position="12"/>
        <end position="28"/>
    </location>
</feature>
<evidence type="ECO:0000313" key="2">
    <source>
        <dbReference type="EMBL" id="KAF7346815.1"/>
    </source>
</evidence>
<protein>
    <submittedName>
        <fullName evidence="2">Uncharacterized protein</fullName>
    </submittedName>
</protein>
<dbReference type="EMBL" id="JACAZH010000018">
    <property type="protein sequence ID" value="KAF7346815.1"/>
    <property type="molecule type" value="Genomic_DNA"/>
</dbReference>
<organism evidence="2 3">
    <name type="scientific">Mycena sanguinolenta</name>
    <dbReference type="NCBI Taxonomy" id="230812"/>
    <lineage>
        <taxon>Eukaryota</taxon>
        <taxon>Fungi</taxon>
        <taxon>Dikarya</taxon>
        <taxon>Basidiomycota</taxon>
        <taxon>Agaricomycotina</taxon>
        <taxon>Agaricomycetes</taxon>
        <taxon>Agaricomycetidae</taxon>
        <taxon>Agaricales</taxon>
        <taxon>Marasmiineae</taxon>
        <taxon>Mycenaceae</taxon>
        <taxon>Mycena</taxon>
    </lineage>
</organism>
<dbReference type="OrthoDB" id="2953916at2759"/>
<feature type="region of interest" description="Disordered" evidence="1">
    <location>
        <begin position="1"/>
        <end position="36"/>
    </location>
</feature>
<evidence type="ECO:0000256" key="1">
    <source>
        <dbReference type="SAM" id="MobiDB-lite"/>
    </source>
</evidence>
<reference evidence="2" key="1">
    <citation type="submission" date="2020-05" db="EMBL/GenBank/DDBJ databases">
        <title>Mycena genomes resolve the evolution of fungal bioluminescence.</title>
        <authorList>
            <person name="Tsai I.J."/>
        </authorList>
    </citation>
    <scope>NUCLEOTIDE SEQUENCE</scope>
    <source>
        <strain evidence="2">160909Yilan</strain>
    </source>
</reference>
<comment type="caution">
    <text evidence="2">The sequence shown here is derived from an EMBL/GenBank/DDBJ whole genome shotgun (WGS) entry which is preliminary data.</text>
</comment>
<sequence length="174" mass="19137">MRQADGPVPADNQDRKRRDNQGEKRETDSTQVDDQTWKRQTPIELCGIMDSSAVFESTFNCTQGPTNLPKFSDCLDIDDAITDSLIRPMEVVLPPRSGLVVSLINNTCAFVFLNDDAEDTYQTCLHAIPDMAADMSESVCPNIEDGFIGSVRSLVQPGVQNWEVHIASSSSLGL</sequence>
<name>A0A8H6XRQ1_9AGAR</name>
<keyword evidence="3" id="KW-1185">Reference proteome</keyword>
<proteinExistence type="predicted"/>